<dbReference type="EMBL" id="ACPB03001745">
    <property type="status" value="NOT_ANNOTATED_CDS"/>
    <property type="molecule type" value="Genomic_DNA"/>
</dbReference>
<sequence>MASESSKSVRSRKNYYSIEYNEKQSRSDSGERTAYSERLSSSSRQSSSDWEGRSGHQKNHLQTGSTQRSSSWFGRGAHAQAIHLSTPARTNTANFPVWMTPLTPQLPVFYPPRQNDYDELKDFFTQVLKKIRVNNIELAVDKAVNSAYTTRDISMDIHRSFLSYRYSAPASKRFIPPVRAHALRRQDVPPADPHVLEMIEKDPVRLIKIDGVIREVSFFSSMVFHWAFCDFNEMAIPLKKNAMIDKVRVLRGRLAVVMLTWDDPREVMFQTGARRLIVDESNHFLLNFNSSYRDCIVDGHVFKIRLGAPTRELFIDGLYYEMIFGGPPVQIVMGGRPRTVQLGGPMPKVRIGEVRRTDLVAGKINLIVDAKQMFPIYLDAKPQRFEVGGTPYILRFVEALQTVVINGVPFKFDFGGVPVPIFFHGEKHFLRLSVLPTGIRPGYITIVNMEGGRLPSPAPPDVALQQPALGLPVLDTSSTVYPSDISNYNVVKSEQPLELLTSLMPTAIAPLAGHSYAVEHAPAATVSATSVSGIPGFGYINVCELFQKLVASGIVPPVGQKDTVSTEEEDATVVKVVDFTKSETLKVKQPGLVSRLYTGIQCSSCGVRFSPEQTVKYSQHLDWHFRQNRRERVSSRVPQTRRWYYDVSDWIQYQEIEDVDERAASWFEMQEKKKSTENEDDRVNEPSVAAGRDADQAACRVCHDKFDQFYHQEKEEWHYRKAIRIDDVLYHPQCYQDLIENRATLDPPETPIALEEEEPILIEDSIALDDSSISVSDSAKSRSDDQAIALEKTLLAADIDVIEIVDPKPQTTDSPMDISSNLIGNLLDDEKTEDEKTESLEPAPQVQDHESDDDILHIEVVEQKIESYEILDDEEDIETSISSEQTMEQTSHPGLDVLIDEENEDDILDFSKVKVVSSIDGNVELEEATPIVVPRNKIKINISSKHTAPNIRINSEELTSSKPESSVIRMEPPPPGEELFPASLKAKLVGRKMRICDPIFKDTDSSGLCSIMNPDLRTTLEQQ</sequence>
<dbReference type="GO" id="GO:0031124">
    <property type="term" value="P:mRNA 3'-end processing"/>
    <property type="evidence" value="ECO:0007669"/>
    <property type="project" value="InterPro"/>
</dbReference>
<dbReference type="GO" id="GO:0000993">
    <property type="term" value="F:RNA polymerase II complex binding"/>
    <property type="evidence" value="ECO:0007669"/>
    <property type="project" value="InterPro"/>
</dbReference>
<feature type="region of interest" description="Disordered" evidence="1">
    <location>
        <begin position="958"/>
        <end position="977"/>
    </location>
</feature>
<dbReference type="InterPro" id="IPR057242">
    <property type="entry name" value="PCFS4-like"/>
</dbReference>
<dbReference type="GO" id="GO:0003729">
    <property type="term" value="F:mRNA binding"/>
    <property type="evidence" value="ECO:0007669"/>
    <property type="project" value="InterPro"/>
</dbReference>
<dbReference type="PANTHER" id="PTHR15921">
    <property type="entry name" value="PRE-MRNA CLEAVAGE COMPLEX II"/>
    <property type="match status" value="1"/>
</dbReference>
<dbReference type="Proteomes" id="UP000015103">
    <property type="component" value="Unassembled WGS sequence"/>
</dbReference>
<dbReference type="STRING" id="13249.T1HCH8"/>
<name>T1HCH8_RHOPR</name>
<dbReference type="AlphaFoldDB" id="T1HCH8"/>
<dbReference type="EnsemblMetazoa" id="RPRC001742-RA">
    <property type="protein sequence ID" value="RPRC001742-PA"/>
    <property type="gene ID" value="RPRC001742"/>
</dbReference>
<feature type="domain" description="PCFS4-like zinc finger" evidence="2">
    <location>
        <begin position="685"/>
        <end position="726"/>
    </location>
</feature>
<dbReference type="VEuPathDB" id="VectorBase:RPRC001742"/>
<feature type="compositionally biased region" description="Low complexity" evidence="1">
    <location>
        <begin position="36"/>
        <end position="49"/>
    </location>
</feature>
<dbReference type="Pfam" id="PF23228">
    <property type="entry name" value="zf_PCFS4"/>
    <property type="match status" value="1"/>
</dbReference>
<dbReference type="GO" id="GO:0005849">
    <property type="term" value="C:mRNA cleavage factor complex"/>
    <property type="evidence" value="ECO:0007669"/>
    <property type="project" value="TreeGrafter"/>
</dbReference>
<dbReference type="FunCoup" id="T1HCH8">
    <property type="interactions" value="1322"/>
</dbReference>
<evidence type="ECO:0000313" key="3">
    <source>
        <dbReference type="EnsemblMetazoa" id="RPRC001742-PA"/>
    </source>
</evidence>
<accession>T1HCH8</accession>
<feature type="compositionally biased region" description="Basic and acidic residues" evidence="1">
    <location>
        <begin position="20"/>
        <end position="35"/>
    </location>
</feature>
<reference evidence="3" key="1">
    <citation type="submission" date="2015-05" db="UniProtKB">
        <authorList>
            <consortium name="EnsemblMetazoa"/>
        </authorList>
    </citation>
    <scope>IDENTIFICATION</scope>
</reference>
<dbReference type="GO" id="GO:0005737">
    <property type="term" value="C:cytoplasm"/>
    <property type="evidence" value="ECO:0007669"/>
    <property type="project" value="TreeGrafter"/>
</dbReference>
<evidence type="ECO:0000259" key="2">
    <source>
        <dbReference type="Pfam" id="PF23228"/>
    </source>
</evidence>
<dbReference type="HOGENOM" id="CLU_295670_0_0_1"/>
<evidence type="ECO:0000256" key="1">
    <source>
        <dbReference type="SAM" id="MobiDB-lite"/>
    </source>
</evidence>
<dbReference type="OMA" id="FGMRRFR"/>
<evidence type="ECO:0000313" key="4">
    <source>
        <dbReference type="Proteomes" id="UP000015103"/>
    </source>
</evidence>
<dbReference type="InterPro" id="IPR045154">
    <property type="entry name" value="PCF11-like"/>
</dbReference>
<feature type="region of interest" description="Disordered" evidence="1">
    <location>
        <begin position="1"/>
        <end position="72"/>
    </location>
</feature>
<dbReference type="GO" id="GO:0006369">
    <property type="term" value="P:termination of RNA polymerase II transcription"/>
    <property type="evidence" value="ECO:0007669"/>
    <property type="project" value="InterPro"/>
</dbReference>
<protein>
    <recommendedName>
        <fullName evidence="2">PCFS4-like zinc finger domain-containing protein</fullName>
    </recommendedName>
</protein>
<dbReference type="eggNOG" id="KOG2071">
    <property type="taxonomic scope" value="Eukaryota"/>
</dbReference>
<dbReference type="PANTHER" id="PTHR15921:SF3">
    <property type="entry name" value="PRE-MRNA CLEAVAGE COMPLEX 2 PROTEIN PCF11"/>
    <property type="match status" value="1"/>
</dbReference>
<feature type="compositionally biased region" description="Polar residues" evidence="1">
    <location>
        <begin position="60"/>
        <end position="72"/>
    </location>
</feature>
<dbReference type="InParanoid" id="T1HCH8"/>
<feature type="region of interest" description="Disordered" evidence="1">
    <location>
        <begin position="830"/>
        <end position="853"/>
    </location>
</feature>
<organism evidence="3 4">
    <name type="scientific">Rhodnius prolixus</name>
    <name type="common">Triatomid bug</name>
    <dbReference type="NCBI Taxonomy" id="13249"/>
    <lineage>
        <taxon>Eukaryota</taxon>
        <taxon>Metazoa</taxon>
        <taxon>Ecdysozoa</taxon>
        <taxon>Arthropoda</taxon>
        <taxon>Hexapoda</taxon>
        <taxon>Insecta</taxon>
        <taxon>Pterygota</taxon>
        <taxon>Neoptera</taxon>
        <taxon>Paraneoptera</taxon>
        <taxon>Hemiptera</taxon>
        <taxon>Heteroptera</taxon>
        <taxon>Panheteroptera</taxon>
        <taxon>Cimicomorpha</taxon>
        <taxon>Reduviidae</taxon>
        <taxon>Triatominae</taxon>
        <taxon>Rhodnius</taxon>
    </lineage>
</organism>
<keyword evidence="4" id="KW-1185">Reference proteome</keyword>
<proteinExistence type="predicted"/>